<dbReference type="SMART" id="SM00387">
    <property type="entry name" value="HATPase_c"/>
    <property type="match status" value="1"/>
</dbReference>
<feature type="compositionally biased region" description="Low complexity" evidence="5">
    <location>
        <begin position="215"/>
        <end position="226"/>
    </location>
</feature>
<dbReference type="InterPro" id="IPR003594">
    <property type="entry name" value="HATPase_dom"/>
</dbReference>
<keyword evidence="3" id="KW-0808">Transferase</keyword>
<dbReference type="InterPro" id="IPR005467">
    <property type="entry name" value="His_kinase_dom"/>
</dbReference>
<dbReference type="PANTHER" id="PTHR42878">
    <property type="entry name" value="TWO-COMPONENT HISTIDINE KINASE"/>
    <property type="match status" value="1"/>
</dbReference>
<evidence type="ECO:0000256" key="4">
    <source>
        <dbReference type="ARBA" id="ARBA00022777"/>
    </source>
</evidence>
<evidence type="ECO:0000256" key="3">
    <source>
        <dbReference type="ARBA" id="ARBA00022679"/>
    </source>
</evidence>
<accession>A0ABD5XRJ1</accession>
<dbReference type="InterPro" id="IPR036890">
    <property type="entry name" value="HATPase_C_sf"/>
</dbReference>
<keyword evidence="6" id="KW-0472">Membrane</keyword>
<dbReference type="InterPro" id="IPR050351">
    <property type="entry name" value="BphY/WalK/GraS-like"/>
</dbReference>
<dbReference type="Proteomes" id="UP001596368">
    <property type="component" value="Unassembled WGS sequence"/>
</dbReference>
<evidence type="ECO:0000256" key="5">
    <source>
        <dbReference type="SAM" id="MobiDB-lite"/>
    </source>
</evidence>
<feature type="domain" description="Histidine kinase" evidence="7">
    <location>
        <begin position="305"/>
        <end position="402"/>
    </location>
</feature>
<feature type="transmembrane region" description="Helical" evidence="6">
    <location>
        <begin position="64"/>
        <end position="84"/>
    </location>
</feature>
<dbReference type="EC" id="2.7.13.3" evidence="2"/>
<dbReference type="CDD" id="cd00075">
    <property type="entry name" value="HATPase"/>
    <property type="match status" value="1"/>
</dbReference>
<proteinExistence type="predicted"/>
<evidence type="ECO:0000256" key="6">
    <source>
        <dbReference type="SAM" id="Phobius"/>
    </source>
</evidence>
<keyword evidence="6" id="KW-0812">Transmembrane</keyword>
<dbReference type="GO" id="GO:0004673">
    <property type="term" value="F:protein histidine kinase activity"/>
    <property type="evidence" value="ECO:0007669"/>
    <property type="project" value="UniProtKB-EC"/>
</dbReference>
<feature type="transmembrane region" description="Helical" evidence="6">
    <location>
        <begin position="96"/>
        <end position="117"/>
    </location>
</feature>
<feature type="transmembrane region" description="Helical" evidence="6">
    <location>
        <begin position="129"/>
        <end position="148"/>
    </location>
</feature>
<gene>
    <name evidence="8" type="ORF">ACFQRB_05315</name>
</gene>
<feature type="region of interest" description="Disordered" evidence="5">
    <location>
        <begin position="194"/>
        <end position="228"/>
    </location>
</feature>
<evidence type="ECO:0000256" key="1">
    <source>
        <dbReference type="ARBA" id="ARBA00000085"/>
    </source>
</evidence>
<dbReference type="EMBL" id="JBHSZG010000001">
    <property type="protein sequence ID" value="MFC7136123.1"/>
    <property type="molecule type" value="Genomic_DNA"/>
</dbReference>
<keyword evidence="4 8" id="KW-0418">Kinase</keyword>
<name>A0ABD5XRJ1_9EURY</name>
<dbReference type="SUPFAM" id="SSF55874">
    <property type="entry name" value="ATPase domain of HSP90 chaperone/DNA topoisomerase II/histidine kinase"/>
    <property type="match status" value="1"/>
</dbReference>
<protein>
    <recommendedName>
        <fullName evidence="2">histidine kinase</fullName>
        <ecNumber evidence="2">2.7.13.3</ecNumber>
    </recommendedName>
</protein>
<dbReference type="AlphaFoldDB" id="A0ABD5XRJ1"/>
<comment type="caution">
    <text evidence="8">The sequence shown here is derived from an EMBL/GenBank/DDBJ whole genome shotgun (WGS) entry which is preliminary data.</text>
</comment>
<evidence type="ECO:0000259" key="7">
    <source>
        <dbReference type="PROSITE" id="PS50109"/>
    </source>
</evidence>
<dbReference type="PANTHER" id="PTHR42878:SF14">
    <property type="entry name" value="OSMOLARITY TWO-COMPONENT SYSTEM PROTEIN SSK1"/>
    <property type="match status" value="1"/>
</dbReference>
<feature type="transmembrane region" description="Helical" evidence="6">
    <location>
        <begin position="33"/>
        <end position="52"/>
    </location>
</feature>
<keyword evidence="9" id="KW-1185">Reference proteome</keyword>
<sequence>MRGTTTGERIAAALGLRPIDGHDGRVGRPGVRLAAAGFVALTGAVLAVPNAAGFAGAADPVRSGLAVVGTAVSLALVAIGVLLYRSRFGDRNLVRVAGWNLLGLVVLGAVVSLHVVASGLTAAPGTGTFLVGNLLAVGAAAHVIIGFYDAQRVRAGRLASERRKLAVLARVLRHNLRNDATVIRGHAARAADRLDAPAGATDGGVDAASTGGEGPNEPSSGPSAAAVDDARESLSVVVGRADRLGGYADATGRILRSYDSPVGRGESVDLAAAAVAVVDATADRFPDADLRVTAPERAPVRGDSRVERALEELVENACEHAGDRPRVEVTVTAGPRETTVVVADDGDGIPADERATVFDDAAITQTTHGTGVGLWTVRAAVDSCGGTVGAEGSSVRVTLPTA</sequence>
<dbReference type="PRINTS" id="PR00344">
    <property type="entry name" value="BCTRLSENSOR"/>
</dbReference>
<dbReference type="Pfam" id="PF02518">
    <property type="entry name" value="HATPase_c"/>
    <property type="match status" value="1"/>
</dbReference>
<keyword evidence="6" id="KW-1133">Transmembrane helix</keyword>
<dbReference type="PROSITE" id="PS50109">
    <property type="entry name" value="HIS_KIN"/>
    <property type="match status" value="1"/>
</dbReference>
<evidence type="ECO:0000256" key="2">
    <source>
        <dbReference type="ARBA" id="ARBA00012438"/>
    </source>
</evidence>
<dbReference type="InterPro" id="IPR004358">
    <property type="entry name" value="Sig_transdc_His_kin-like_C"/>
</dbReference>
<evidence type="ECO:0000313" key="9">
    <source>
        <dbReference type="Proteomes" id="UP001596368"/>
    </source>
</evidence>
<dbReference type="Gene3D" id="3.30.565.10">
    <property type="entry name" value="Histidine kinase-like ATPase, C-terminal domain"/>
    <property type="match status" value="1"/>
</dbReference>
<reference evidence="8 9" key="1">
    <citation type="journal article" date="2019" name="Int. J. Syst. Evol. Microbiol.">
        <title>The Global Catalogue of Microorganisms (GCM) 10K type strain sequencing project: providing services to taxonomists for standard genome sequencing and annotation.</title>
        <authorList>
            <consortium name="The Broad Institute Genomics Platform"/>
            <consortium name="The Broad Institute Genome Sequencing Center for Infectious Disease"/>
            <person name="Wu L."/>
            <person name="Ma J."/>
        </authorList>
    </citation>
    <scope>NUCLEOTIDE SEQUENCE [LARGE SCALE GENOMIC DNA]</scope>
    <source>
        <strain evidence="8 9">DT92</strain>
    </source>
</reference>
<comment type="catalytic activity">
    <reaction evidence="1">
        <text>ATP + protein L-histidine = ADP + protein N-phospho-L-histidine.</text>
        <dbReference type="EC" id="2.7.13.3"/>
    </reaction>
</comment>
<organism evidence="8 9">
    <name type="scientific">Halobaculum litoreum</name>
    <dbReference type="NCBI Taxonomy" id="3031998"/>
    <lineage>
        <taxon>Archaea</taxon>
        <taxon>Methanobacteriati</taxon>
        <taxon>Methanobacteriota</taxon>
        <taxon>Stenosarchaea group</taxon>
        <taxon>Halobacteria</taxon>
        <taxon>Halobacteriales</taxon>
        <taxon>Haloferacaceae</taxon>
        <taxon>Halobaculum</taxon>
    </lineage>
</organism>
<evidence type="ECO:0000313" key="8">
    <source>
        <dbReference type="EMBL" id="MFC7136123.1"/>
    </source>
</evidence>